<evidence type="ECO:0000313" key="1">
    <source>
        <dbReference type="EMBL" id="MTV50887.1"/>
    </source>
</evidence>
<gene>
    <name evidence="1" type="ORF">GJ688_18360</name>
</gene>
<name>A0A6I3SS56_HELMO</name>
<reference evidence="1 2" key="1">
    <citation type="submission" date="2019-11" db="EMBL/GenBank/DDBJ databases">
        <title>Whole-genome sequence of a the green, strictly anaerobic photosynthetic bacterium Heliobacillus mobilis DSM 6151.</title>
        <authorList>
            <person name="Kyndt J.A."/>
            <person name="Meyer T.E."/>
        </authorList>
    </citation>
    <scope>NUCLEOTIDE SEQUENCE [LARGE SCALE GENOMIC DNA]</scope>
    <source>
        <strain evidence="1 2">DSM 6151</strain>
    </source>
</reference>
<dbReference type="Proteomes" id="UP000430670">
    <property type="component" value="Unassembled WGS sequence"/>
</dbReference>
<evidence type="ECO:0000313" key="2">
    <source>
        <dbReference type="Proteomes" id="UP000430670"/>
    </source>
</evidence>
<proteinExistence type="predicted"/>
<keyword evidence="2" id="KW-1185">Reference proteome</keyword>
<protein>
    <submittedName>
        <fullName evidence="1">Uncharacterized protein</fullName>
    </submittedName>
</protein>
<accession>A0A6I3SS56</accession>
<dbReference type="EMBL" id="WNKU01000042">
    <property type="protein sequence ID" value="MTV50887.1"/>
    <property type="molecule type" value="Genomic_DNA"/>
</dbReference>
<dbReference type="OrthoDB" id="2933859at2"/>
<comment type="caution">
    <text evidence="1">The sequence shown here is derived from an EMBL/GenBank/DDBJ whole genome shotgun (WGS) entry which is preliminary data.</text>
</comment>
<dbReference type="RefSeq" id="WP_155477969.1">
    <property type="nucleotide sequence ID" value="NZ_WNKU01000042.1"/>
</dbReference>
<organism evidence="1 2">
    <name type="scientific">Heliobacterium mobile</name>
    <name type="common">Heliobacillus mobilis</name>
    <dbReference type="NCBI Taxonomy" id="28064"/>
    <lineage>
        <taxon>Bacteria</taxon>
        <taxon>Bacillati</taxon>
        <taxon>Bacillota</taxon>
        <taxon>Clostridia</taxon>
        <taxon>Eubacteriales</taxon>
        <taxon>Heliobacteriaceae</taxon>
        <taxon>Heliobacterium</taxon>
    </lineage>
</organism>
<sequence length="59" mass="6473">MPTVDTNIERLFFTDVKQKKTTASGIRGRASRLGRVGSRLCLRIGCPVRPNVTTVGQGR</sequence>
<dbReference type="AlphaFoldDB" id="A0A6I3SS56"/>